<dbReference type="PRINTS" id="PR01248">
    <property type="entry name" value="TYPE1KERATIN"/>
</dbReference>
<organism evidence="7 8">
    <name type="scientific">Hymenochirus boettgeri</name>
    <name type="common">Congo dwarf clawed frog</name>
    <dbReference type="NCBI Taxonomy" id="247094"/>
    <lineage>
        <taxon>Eukaryota</taxon>
        <taxon>Metazoa</taxon>
        <taxon>Chordata</taxon>
        <taxon>Craniata</taxon>
        <taxon>Vertebrata</taxon>
        <taxon>Euteleostomi</taxon>
        <taxon>Amphibia</taxon>
        <taxon>Batrachia</taxon>
        <taxon>Anura</taxon>
        <taxon>Pipoidea</taxon>
        <taxon>Pipidae</taxon>
        <taxon>Pipinae</taxon>
        <taxon>Hymenochirus</taxon>
    </lineage>
</organism>
<dbReference type="FunFam" id="1.20.5.500:FF:000001">
    <property type="entry name" value="Type II keratin 23"/>
    <property type="match status" value="1"/>
</dbReference>
<dbReference type="Pfam" id="PF00038">
    <property type="entry name" value="Filament"/>
    <property type="match status" value="1"/>
</dbReference>
<dbReference type="GO" id="GO:0045109">
    <property type="term" value="P:intermediate filament organization"/>
    <property type="evidence" value="ECO:0007669"/>
    <property type="project" value="TreeGrafter"/>
</dbReference>
<dbReference type="PANTHER" id="PTHR23239">
    <property type="entry name" value="INTERMEDIATE FILAMENT"/>
    <property type="match status" value="1"/>
</dbReference>
<protein>
    <recommendedName>
        <fullName evidence="6">IF rod domain-containing protein</fullName>
    </recommendedName>
</protein>
<dbReference type="AlphaFoldDB" id="A0A8T2JWH8"/>
<name>A0A8T2JWH8_9PIPI</name>
<feature type="coiled-coil region" evidence="5">
    <location>
        <begin position="312"/>
        <end position="353"/>
    </location>
</feature>
<reference evidence="7" key="1">
    <citation type="thesis" date="2020" institute="ProQuest LLC" country="789 East Eisenhower Parkway, Ann Arbor, MI, USA">
        <title>Comparative Genomics and Chromosome Evolution.</title>
        <authorList>
            <person name="Mudd A.B."/>
        </authorList>
    </citation>
    <scope>NUCLEOTIDE SEQUENCE</scope>
    <source>
        <strain evidence="7">Female2</strain>
        <tissue evidence="7">Blood</tissue>
    </source>
</reference>
<dbReference type="FunFam" id="1.20.5.170:FF:000002">
    <property type="entry name" value="Type I keratin KA11"/>
    <property type="match status" value="1"/>
</dbReference>
<evidence type="ECO:0000256" key="2">
    <source>
        <dbReference type="ARBA" id="ARBA00022754"/>
    </source>
</evidence>
<dbReference type="Gene3D" id="1.20.5.500">
    <property type="entry name" value="Single helix bin"/>
    <property type="match status" value="1"/>
</dbReference>
<dbReference type="FunFam" id="1.20.5.1160:FF:000002">
    <property type="entry name" value="Type I keratin 10"/>
    <property type="match status" value="1"/>
</dbReference>
<feature type="domain" description="IF rod" evidence="6">
    <location>
        <begin position="56"/>
        <end position="368"/>
    </location>
</feature>
<evidence type="ECO:0000259" key="6">
    <source>
        <dbReference type="PROSITE" id="PS51842"/>
    </source>
</evidence>
<dbReference type="SUPFAM" id="SSF64593">
    <property type="entry name" value="Intermediate filament protein, coiled coil region"/>
    <property type="match status" value="2"/>
</dbReference>
<dbReference type="PROSITE" id="PS51842">
    <property type="entry name" value="IF_ROD_2"/>
    <property type="match status" value="1"/>
</dbReference>
<evidence type="ECO:0000256" key="5">
    <source>
        <dbReference type="SAM" id="Coils"/>
    </source>
</evidence>
<dbReference type="InterPro" id="IPR018039">
    <property type="entry name" value="IF_conserved"/>
</dbReference>
<comment type="similarity">
    <text evidence="4">Belongs to the intermediate filament family.</text>
</comment>
<dbReference type="EMBL" id="JAACNH010000003">
    <property type="protein sequence ID" value="KAG8446706.1"/>
    <property type="molecule type" value="Genomic_DNA"/>
</dbReference>
<dbReference type="Gene3D" id="1.20.5.170">
    <property type="match status" value="1"/>
</dbReference>
<evidence type="ECO:0000313" key="8">
    <source>
        <dbReference type="Proteomes" id="UP000812440"/>
    </source>
</evidence>
<dbReference type="Gene3D" id="1.20.5.1160">
    <property type="entry name" value="Vasodilator-stimulated phosphoprotein"/>
    <property type="match status" value="1"/>
</dbReference>
<dbReference type="GO" id="GO:0005198">
    <property type="term" value="F:structural molecule activity"/>
    <property type="evidence" value="ECO:0007669"/>
    <property type="project" value="InterPro"/>
</dbReference>
<evidence type="ECO:0000256" key="3">
    <source>
        <dbReference type="ARBA" id="ARBA00023054"/>
    </source>
</evidence>
<dbReference type="OrthoDB" id="2441647at2759"/>
<gene>
    <name evidence="7" type="ORF">GDO86_014241</name>
</gene>
<feature type="coiled-coil region" evidence="5">
    <location>
        <begin position="60"/>
        <end position="94"/>
    </location>
</feature>
<dbReference type="SMART" id="SM01391">
    <property type="entry name" value="Filament"/>
    <property type="match status" value="1"/>
</dbReference>
<keyword evidence="8" id="KW-1185">Reference proteome</keyword>
<evidence type="ECO:0000256" key="4">
    <source>
        <dbReference type="RuleBase" id="RU000685"/>
    </source>
</evidence>
<dbReference type="GO" id="GO:0005882">
    <property type="term" value="C:intermediate filament"/>
    <property type="evidence" value="ECO:0007669"/>
    <property type="project" value="UniProtKB-KW"/>
</dbReference>
<sequence length="407" mass="46852">MSLVLSNFQSNMVKPSRSSSFSSASVSGAGFGSGVMAQSYTSNGFSGSDLLMSGWEKHTMQNLNDRLAAYLNKVRDLETANRELEKQIKEWYEKYSTNIKECRDYSKYTTVIEDLKKQIKYNFPINARALLQIDNAKLAADDFRMKYEHELAMRHNVDSDVSGLRRVLDELTLSRSELELQVEGLNEELAFLRKNHEEERNSLKGGSGQVNVKMDAVPNVDLTLLLNQMRTEYEEVAEKNRKDAEDWFLKKSASLKEEILFEVKEVESTRTEISDLKRTQQALEIELQALYSMKCSLEGTLTETESRYGVSLSQIQMRITSLEEQLQQIRSDMSRQNEEYLRLLNIKIRLEQEIETYRILLEGEIDSVTVDIKKDPLKTRKVKTIIEEVIDGKVVSSSFQEVEEKLN</sequence>
<dbReference type="PANTHER" id="PTHR23239:SF393">
    <property type="entry name" value="KERATIN, TYPE I CYTOSKELETAL 12"/>
    <property type="match status" value="1"/>
</dbReference>
<accession>A0A8T2JWH8</accession>
<feature type="coiled-coil region" evidence="5">
    <location>
        <begin position="168"/>
        <end position="202"/>
    </location>
</feature>
<keyword evidence="2 4" id="KW-0403">Intermediate filament</keyword>
<dbReference type="Proteomes" id="UP000812440">
    <property type="component" value="Chromosome 8_10"/>
</dbReference>
<comment type="caution">
    <text evidence="7">The sequence shown here is derived from an EMBL/GenBank/DDBJ whole genome shotgun (WGS) entry which is preliminary data.</text>
</comment>
<dbReference type="InterPro" id="IPR002957">
    <property type="entry name" value="Keratin_I"/>
</dbReference>
<dbReference type="GO" id="GO:0030855">
    <property type="term" value="P:epithelial cell differentiation"/>
    <property type="evidence" value="ECO:0007669"/>
    <property type="project" value="TreeGrafter"/>
</dbReference>
<keyword evidence="1" id="KW-0416">Keratin</keyword>
<evidence type="ECO:0000256" key="1">
    <source>
        <dbReference type="ARBA" id="ARBA00022744"/>
    </source>
</evidence>
<proteinExistence type="inferred from homology"/>
<evidence type="ECO:0000313" key="7">
    <source>
        <dbReference type="EMBL" id="KAG8446706.1"/>
    </source>
</evidence>
<dbReference type="InterPro" id="IPR039008">
    <property type="entry name" value="IF_rod_dom"/>
</dbReference>
<keyword evidence="3 5" id="KW-0175">Coiled coil</keyword>
<dbReference type="PROSITE" id="PS00226">
    <property type="entry name" value="IF_ROD_1"/>
    <property type="match status" value="1"/>
</dbReference>